<dbReference type="CDD" id="cd03674">
    <property type="entry name" value="NUDIX_Hydrolase"/>
    <property type="match status" value="1"/>
</dbReference>
<dbReference type="InterPro" id="IPR000086">
    <property type="entry name" value="NUDIX_hydrolase_dom"/>
</dbReference>
<dbReference type="SUPFAM" id="SSF55811">
    <property type="entry name" value="Nudix"/>
    <property type="match status" value="1"/>
</dbReference>
<reference evidence="2 3" key="1">
    <citation type="submission" date="2020-03" db="EMBL/GenBank/DDBJ databases">
        <title>Genomic Encyclopedia of Type Strains, Phase IV (KMG-IV): sequencing the most valuable type-strain genomes for metagenomic binning, comparative biology and taxonomic classification.</title>
        <authorList>
            <person name="Goeker M."/>
        </authorList>
    </citation>
    <scope>NUCLEOTIDE SEQUENCE [LARGE SCALE GENOMIC DNA]</scope>
    <source>
        <strain evidence="2 3">DSM 102865</strain>
    </source>
</reference>
<dbReference type="Pfam" id="PF00293">
    <property type="entry name" value="NUDIX"/>
    <property type="match status" value="1"/>
</dbReference>
<dbReference type="EMBL" id="JAASQJ010000001">
    <property type="protein sequence ID" value="NIJ51973.1"/>
    <property type="molecule type" value="Genomic_DNA"/>
</dbReference>
<protein>
    <submittedName>
        <fullName evidence="2">8-oxo-dGTP pyrophosphatase MutT (NUDIX family)</fullName>
    </submittedName>
</protein>
<accession>A0ABX0UHK4</accession>
<keyword evidence="3" id="KW-1185">Reference proteome</keyword>
<gene>
    <name evidence="2" type="ORF">FHS68_001129</name>
</gene>
<dbReference type="PANTHER" id="PTHR43736">
    <property type="entry name" value="ADP-RIBOSE PYROPHOSPHATASE"/>
    <property type="match status" value="1"/>
</dbReference>
<evidence type="ECO:0000313" key="2">
    <source>
        <dbReference type="EMBL" id="NIJ51973.1"/>
    </source>
</evidence>
<comment type="caution">
    <text evidence="2">The sequence shown here is derived from an EMBL/GenBank/DDBJ whole genome shotgun (WGS) entry which is preliminary data.</text>
</comment>
<sequence length="179" mass="20976">MIRDRLIALLKTYIPETGEEEQMHRETIAFVKENPECFERTLLIGHVTASGWVLSANKNEVLLMHHRKLDRWFQPGGHCDGDPDVEAVARKEVWEETGIQHLELLKRSIYDIDVHLIPANNDIPAHHHYDIRFVFQMIDEQTILINSESRDVRWIPLAEVHHFHDSESIMRMVRKTSAL</sequence>
<dbReference type="InterPro" id="IPR015797">
    <property type="entry name" value="NUDIX_hydrolase-like_dom_sf"/>
</dbReference>
<evidence type="ECO:0000259" key="1">
    <source>
        <dbReference type="PROSITE" id="PS51462"/>
    </source>
</evidence>
<dbReference type="PANTHER" id="PTHR43736:SF1">
    <property type="entry name" value="DIHYDRONEOPTERIN TRIPHOSPHATE DIPHOSPHATASE"/>
    <property type="match status" value="1"/>
</dbReference>
<dbReference type="Proteomes" id="UP001179181">
    <property type="component" value="Unassembled WGS sequence"/>
</dbReference>
<name>A0ABX0UHK4_9BACT</name>
<feature type="domain" description="Nudix hydrolase" evidence="1">
    <location>
        <begin position="44"/>
        <end position="178"/>
    </location>
</feature>
<organism evidence="2 3">
    <name type="scientific">Dyadobacter arcticus</name>
    <dbReference type="NCBI Taxonomy" id="1078754"/>
    <lineage>
        <taxon>Bacteria</taxon>
        <taxon>Pseudomonadati</taxon>
        <taxon>Bacteroidota</taxon>
        <taxon>Cytophagia</taxon>
        <taxon>Cytophagales</taxon>
        <taxon>Spirosomataceae</taxon>
        <taxon>Dyadobacter</taxon>
    </lineage>
</organism>
<dbReference type="RefSeq" id="WP_167267952.1">
    <property type="nucleotide sequence ID" value="NZ_JAASQJ010000001.1"/>
</dbReference>
<dbReference type="Gene3D" id="3.90.79.10">
    <property type="entry name" value="Nucleoside Triphosphate Pyrophosphohydrolase"/>
    <property type="match status" value="1"/>
</dbReference>
<dbReference type="PROSITE" id="PS51462">
    <property type="entry name" value="NUDIX"/>
    <property type="match status" value="1"/>
</dbReference>
<evidence type="ECO:0000313" key="3">
    <source>
        <dbReference type="Proteomes" id="UP001179181"/>
    </source>
</evidence>
<proteinExistence type="predicted"/>